<evidence type="ECO:0000256" key="5">
    <source>
        <dbReference type="ARBA" id="ARBA00023136"/>
    </source>
</evidence>
<feature type="domain" description="MacB-like periplasmic core" evidence="8">
    <location>
        <begin position="515"/>
        <end position="673"/>
    </location>
</feature>
<evidence type="ECO:0000259" key="7">
    <source>
        <dbReference type="Pfam" id="PF02687"/>
    </source>
</evidence>
<dbReference type="Pfam" id="PF12704">
    <property type="entry name" value="MacB_PCD"/>
    <property type="match status" value="2"/>
</dbReference>
<dbReference type="Pfam" id="PF02687">
    <property type="entry name" value="FtsX"/>
    <property type="match status" value="2"/>
</dbReference>
<name>A0A239M4I8_EKHLU</name>
<feature type="transmembrane region" description="Helical" evidence="6">
    <location>
        <begin position="836"/>
        <end position="858"/>
    </location>
</feature>
<dbReference type="AlphaFoldDB" id="A0A239M4I8"/>
<evidence type="ECO:0000256" key="6">
    <source>
        <dbReference type="SAM" id="Phobius"/>
    </source>
</evidence>
<evidence type="ECO:0000313" key="9">
    <source>
        <dbReference type="EMBL" id="SNT37003.1"/>
    </source>
</evidence>
<feature type="transmembrane region" description="Helical" evidence="6">
    <location>
        <begin position="94"/>
        <end position="118"/>
    </location>
</feature>
<dbReference type="InterPro" id="IPR025857">
    <property type="entry name" value="MacB_PCD"/>
</dbReference>
<dbReference type="InterPro" id="IPR050250">
    <property type="entry name" value="Macrolide_Exporter_MacB"/>
</dbReference>
<dbReference type="PANTHER" id="PTHR30572">
    <property type="entry name" value="MEMBRANE COMPONENT OF TRANSPORTER-RELATED"/>
    <property type="match status" value="1"/>
</dbReference>
<proteinExistence type="predicted"/>
<keyword evidence="3 6" id="KW-0812">Transmembrane</keyword>
<dbReference type="NCBIfam" id="NF038404">
    <property type="entry name" value="perm_prefix_2"/>
    <property type="match status" value="1"/>
</dbReference>
<evidence type="ECO:0000256" key="4">
    <source>
        <dbReference type="ARBA" id="ARBA00022989"/>
    </source>
</evidence>
<comment type="subcellular location">
    <subcellularLocation>
        <location evidence="1">Cell membrane</location>
        <topology evidence="1">Multi-pass membrane protein</topology>
    </subcellularLocation>
</comment>
<dbReference type="InterPro" id="IPR003838">
    <property type="entry name" value="ABC3_permease_C"/>
</dbReference>
<feature type="transmembrane region" description="Helical" evidence="6">
    <location>
        <begin position="459"/>
        <end position="483"/>
    </location>
</feature>
<feature type="domain" description="MacB-like periplasmic core" evidence="8">
    <location>
        <begin position="97"/>
        <end position="320"/>
    </location>
</feature>
<dbReference type="GO" id="GO:0005886">
    <property type="term" value="C:plasma membrane"/>
    <property type="evidence" value="ECO:0007669"/>
    <property type="project" value="UniProtKB-SubCell"/>
</dbReference>
<gene>
    <name evidence="9" type="ORF">SAMN05421640_3605</name>
</gene>
<keyword evidence="2" id="KW-1003">Cell membrane</keyword>
<feature type="transmembrane region" description="Helical" evidence="6">
    <location>
        <begin position="752"/>
        <end position="774"/>
    </location>
</feature>
<feature type="transmembrane region" description="Helical" evidence="6">
    <location>
        <begin position="365"/>
        <end position="386"/>
    </location>
</feature>
<dbReference type="EMBL" id="FZPD01000006">
    <property type="protein sequence ID" value="SNT37003.1"/>
    <property type="molecule type" value="Genomic_DNA"/>
</dbReference>
<dbReference type="GO" id="GO:0022857">
    <property type="term" value="F:transmembrane transporter activity"/>
    <property type="evidence" value="ECO:0007669"/>
    <property type="project" value="TreeGrafter"/>
</dbReference>
<evidence type="ECO:0000256" key="2">
    <source>
        <dbReference type="ARBA" id="ARBA00022475"/>
    </source>
</evidence>
<evidence type="ECO:0000313" key="10">
    <source>
        <dbReference type="Proteomes" id="UP000198393"/>
    </source>
</evidence>
<evidence type="ECO:0000259" key="8">
    <source>
        <dbReference type="Pfam" id="PF12704"/>
    </source>
</evidence>
<evidence type="ECO:0000256" key="3">
    <source>
        <dbReference type="ARBA" id="ARBA00022692"/>
    </source>
</evidence>
<keyword evidence="4 6" id="KW-1133">Transmembrane helix</keyword>
<reference evidence="9 10" key="1">
    <citation type="submission" date="2017-06" db="EMBL/GenBank/DDBJ databases">
        <authorList>
            <person name="Kim H.J."/>
            <person name="Triplett B.A."/>
        </authorList>
    </citation>
    <scope>NUCLEOTIDE SEQUENCE [LARGE SCALE GENOMIC DNA]</scope>
    <source>
        <strain evidence="9 10">DSM 19307</strain>
    </source>
</reference>
<protein>
    <submittedName>
        <fullName evidence="9">Putative ABC transport system permease protein</fullName>
    </submittedName>
</protein>
<keyword evidence="10" id="KW-1185">Reference proteome</keyword>
<keyword evidence="5 6" id="KW-0472">Membrane</keyword>
<feature type="domain" description="ABC3 transporter permease C-terminal" evidence="7">
    <location>
        <begin position="372"/>
        <end position="485"/>
    </location>
</feature>
<dbReference type="InterPro" id="IPR047699">
    <property type="entry name" value="Permease_put_prefix"/>
</dbReference>
<feature type="transmembrane region" description="Helical" evidence="6">
    <location>
        <begin position="416"/>
        <end position="439"/>
    </location>
</feature>
<dbReference type="RefSeq" id="WP_179213464.1">
    <property type="nucleotide sequence ID" value="NZ_FZPD01000006.1"/>
</dbReference>
<accession>A0A239M4I8</accession>
<evidence type="ECO:0000256" key="1">
    <source>
        <dbReference type="ARBA" id="ARBA00004651"/>
    </source>
</evidence>
<dbReference type="PANTHER" id="PTHR30572:SF18">
    <property type="entry name" value="ABC-TYPE MACROLIDE FAMILY EXPORT SYSTEM PERMEASE COMPONENT 2"/>
    <property type="match status" value="1"/>
</dbReference>
<feature type="domain" description="ABC3 transporter permease C-terminal" evidence="7">
    <location>
        <begin position="753"/>
        <end position="865"/>
    </location>
</feature>
<dbReference type="Proteomes" id="UP000198393">
    <property type="component" value="Unassembled WGS sequence"/>
</dbReference>
<sequence length="872" mass="98151">MSSNNVKPPGWIQRLVERFCEPYLFEGITGDLEELFAENVELRGPAKAKLLYLLQAIGFFRMRFKKKSQTTSNMKAIWHNYLLTSFRSLKRHKAFFAINLVGLITAITCSLFALVYIYDESQFDEHISDAENIYRLYKRHINETEGVDHLTYETSGMMGPTMTDEYPEVVSFSRVLPWWDDVILTYENKNIVSEKLYIVDSNFLDFIGEDLILGDPKTVLTAPASIALSEQLAKSIFGDENPLGKTVVGINDVDYTVTGIFKEQPRQSSLQYNALVSWSSTVPNVGSLNYSWMNNWLAQGIYTFVKLDKQTDPKLVVDKLPDMMQRHFSERADHYFLKLMPFTKMYLHGEDIRHGRGFRSGSITFVYTLGLSAFLVFLIASVNYVNIMLSRATQTKTEVGIRKVMGSSRRQLMGRFVSETFISTLIASIVSYIIILLLLSPLNMVTGKEIPLSAFYQPIAIGAIFGFIVLISLAVGVYPAMVLSSPPVSSILQGANEIGTAGWLRKCLLTFQYAISIFLIVCTITVIRQTNYLQNKPLGFDKEQVLVVGLRNEVGEKVDVFENELLNHPNILSVSTSRSVPGGGNYSTTSFPEGYTDELTTRIFGVDQEFFETYGIQVNAGRTFLKGSIADTNNFVVNQEMVDFMGWDDAIGKHIRFSPDGESYPIIGVIDNFHYHSLASATIEPMVLYLETNQAWNTSIRIGEGNVRETIDYIDDVWSRLATRTPLDFFFVDQWFNDQYIKESQLLKMATAYSFISILLCALGLYGLTALILLQKQKEISIRKVLGASLTSIISLVNRQFIIVISIAFLVAAPLAHYLVSGWLEKFVYRIEMGTIAFILAGGLTLLISLLIVSMLSIKTANTNPSKTLSNE</sequence>
<organism evidence="9 10">
    <name type="scientific">Ekhidna lutea</name>
    <dbReference type="NCBI Taxonomy" id="447679"/>
    <lineage>
        <taxon>Bacteria</taxon>
        <taxon>Pseudomonadati</taxon>
        <taxon>Bacteroidota</taxon>
        <taxon>Cytophagia</taxon>
        <taxon>Cytophagales</taxon>
        <taxon>Reichenbachiellaceae</taxon>
        <taxon>Ekhidna</taxon>
    </lineage>
</organism>
<feature type="transmembrane region" description="Helical" evidence="6">
    <location>
        <begin position="503"/>
        <end position="527"/>
    </location>
</feature>
<feature type="transmembrane region" description="Helical" evidence="6">
    <location>
        <begin position="801"/>
        <end position="824"/>
    </location>
</feature>